<feature type="domain" description="F-box" evidence="3">
    <location>
        <begin position="13"/>
        <end position="59"/>
    </location>
</feature>
<dbReference type="GO" id="GO:0080008">
    <property type="term" value="C:Cul4-RING E3 ubiquitin ligase complex"/>
    <property type="evidence" value="ECO:0007669"/>
    <property type="project" value="InterPro"/>
</dbReference>
<dbReference type="SMART" id="SM00256">
    <property type="entry name" value="FBOX"/>
    <property type="match status" value="1"/>
</dbReference>
<evidence type="ECO:0000256" key="2">
    <source>
        <dbReference type="SAM" id="MobiDB-lite"/>
    </source>
</evidence>
<reference evidence="4" key="1">
    <citation type="submission" date="2019-08" db="EMBL/GenBank/DDBJ databases">
        <title>The improved chromosome-level genome for the pearl oyster Pinctada fucata martensii using PacBio sequencing and Hi-C.</title>
        <authorList>
            <person name="Zheng Z."/>
        </authorList>
    </citation>
    <scope>NUCLEOTIDE SEQUENCE</scope>
    <source>
        <strain evidence="4">ZZ-2019</strain>
        <tissue evidence="4">Adductor muscle</tissue>
    </source>
</reference>
<feature type="region of interest" description="Disordered" evidence="2">
    <location>
        <begin position="556"/>
        <end position="575"/>
    </location>
</feature>
<name>A0AA89BRS7_PINIB</name>
<dbReference type="PROSITE" id="PS50181">
    <property type="entry name" value="FBOX"/>
    <property type="match status" value="1"/>
</dbReference>
<dbReference type="InterPro" id="IPR036047">
    <property type="entry name" value="F-box-like_dom_sf"/>
</dbReference>
<evidence type="ECO:0000313" key="5">
    <source>
        <dbReference type="Proteomes" id="UP001186944"/>
    </source>
</evidence>
<dbReference type="PANTHER" id="PTHR20995">
    <property type="entry name" value="F-BOX/WD REPEAT-CONTAINING PROTEIN 5"/>
    <property type="match status" value="1"/>
</dbReference>
<dbReference type="SMART" id="SM00320">
    <property type="entry name" value="WD40"/>
    <property type="match status" value="3"/>
</dbReference>
<feature type="repeat" description="WD" evidence="1">
    <location>
        <begin position="748"/>
        <end position="780"/>
    </location>
</feature>
<keyword evidence="5" id="KW-1185">Reference proteome</keyword>
<dbReference type="AlphaFoldDB" id="A0AA89BRS7"/>
<dbReference type="Pfam" id="PF12937">
    <property type="entry name" value="F-box-like"/>
    <property type="match status" value="1"/>
</dbReference>
<dbReference type="InterPro" id="IPR001680">
    <property type="entry name" value="WD40_rpt"/>
</dbReference>
<sequence length="801" mass="90707">MDNLAMDFSLEDECYWHMLPENILVHVFSYLPAPSLLKASMVCRCWNRVAFDELLWKDLFYRHWSINREIGLAPGRSSWFQEYKRLYYRVPCIESENVSKHTDQVLHVNFSHNGEMFSTCSKDGFIKVWNSTYPTSLRYKYNMKELAWKYTQYSQFNENDSLLLVSGVHFGPNSTSGEIAVFSLTGDFEMQARVINKPYDVFGTWYNNDYLLSGNLHWIGQLQSCSSLWLNKAYQATESEHESVVMRLYRFQNVNASSIRTIMIAKCLNDQENNNTCQCETHCCQAKCLNSNTGGIFSVEGDNFACSSNVLDGTCPETPAPSDNVCQKIQHLTMFEDGSFKTKMIAVDSDSCLGRLNGTFEYNSEYRAAEGGMSPPQSSTLSATDVKDVLMTSDSSSDMKSLESASGVSGLKRSLQCNRDVKGQITRRGSEGKMMKTSELNLDSADGTVKSQTKSLKCNSMTKQGSSCGCDLDKKIRSSASDFSMPSVNSSQCVSDLATEDRDCECCDHCSNGLYLDGSVNGYPLQSNFFLGSDHSHAVLDWNPFSPLHDGDDSVRYSLSENSTKRDGKSSHTDTSAAELFPDKYLIFTMGEKTYTPHQIGIKRIKAVEKITKNGVQVLPNVEENLHGMDRADFDDVDHTIDLHGHIIGMCLSPDHRYLYVNSRPWPKNYVIENVLYPPPIAQEIDVHVIDLVKMREVGKMFQAHKAYTPNDECFFIFLDVCDEYVASGAEDKHGYIWDRHYGICLNKFPHTDVVNCVAFNPRDSEMLVTVSDDQSIRIWRSRHHQKHLNKIPDTRWCNSS</sequence>
<feature type="repeat" description="WD" evidence="1">
    <location>
        <begin position="98"/>
        <end position="130"/>
    </location>
</feature>
<dbReference type="SUPFAM" id="SSF81383">
    <property type="entry name" value="F-box domain"/>
    <property type="match status" value="1"/>
</dbReference>
<dbReference type="InterPro" id="IPR015943">
    <property type="entry name" value="WD40/YVTN_repeat-like_dom_sf"/>
</dbReference>
<dbReference type="PROSITE" id="PS50294">
    <property type="entry name" value="WD_REPEATS_REGION"/>
    <property type="match status" value="2"/>
</dbReference>
<dbReference type="InterPro" id="IPR001810">
    <property type="entry name" value="F-box_dom"/>
</dbReference>
<accession>A0AA89BRS7</accession>
<dbReference type="InterPro" id="IPR042508">
    <property type="entry name" value="FBXW5"/>
</dbReference>
<dbReference type="Gene3D" id="2.130.10.10">
    <property type="entry name" value="YVTN repeat-like/Quinoprotein amine dehydrogenase"/>
    <property type="match status" value="2"/>
</dbReference>
<evidence type="ECO:0000256" key="1">
    <source>
        <dbReference type="PROSITE-ProRule" id="PRU00221"/>
    </source>
</evidence>
<dbReference type="SUPFAM" id="SSF50978">
    <property type="entry name" value="WD40 repeat-like"/>
    <property type="match status" value="1"/>
</dbReference>
<dbReference type="Gene3D" id="1.20.1280.50">
    <property type="match status" value="1"/>
</dbReference>
<proteinExistence type="predicted"/>
<protein>
    <recommendedName>
        <fullName evidence="3">F-box domain-containing protein</fullName>
    </recommendedName>
</protein>
<dbReference type="InterPro" id="IPR036322">
    <property type="entry name" value="WD40_repeat_dom_sf"/>
</dbReference>
<dbReference type="Pfam" id="PF00400">
    <property type="entry name" value="WD40"/>
    <property type="match status" value="2"/>
</dbReference>
<keyword evidence="1" id="KW-0853">WD repeat</keyword>
<dbReference type="GO" id="GO:0019005">
    <property type="term" value="C:SCF ubiquitin ligase complex"/>
    <property type="evidence" value="ECO:0007669"/>
    <property type="project" value="InterPro"/>
</dbReference>
<dbReference type="CDD" id="cd22132">
    <property type="entry name" value="F-box_FBXW5"/>
    <property type="match status" value="1"/>
</dbReference>
<feature type="compositionally biased region" description="Basic and acidic residues" evidence="2">
    <location>
        <begin position="563"/>
        <end position="572"/>
    </location>
</feature>
<gene>
    <name evidence="4" type="ORF">FSP39_023151</name>
</gene>
<dbReference type="Proteomes" id="UP001186944">
    <property type="component" value="Unassembled WGS sequence"/>
</dbReference>
<comment type="caution">
    <text evidence="4">The sequence shown here is derived from an EMBL/GenBank/DDBJ whole genome shotgun (WGS) entry which is preliminary data.</text>
</comment>
<organism evidence="4 5">
    <name type="scientific">Pinctada imbricata</name>
    <name type="common">Atlantic pearl-oyster</name>
    <name type="synonym">Pinctada martensii</name>
    <dbReference type="NCBI Taxonomy" id="66713"/>
    <lineage>
        <taxon>Eukaryota</taxon>
        <taxon>Metazoa</taxon>
        <taxon>Spiralia</taxon>
        <taxon>Lophotrochozoa</taxon>
        <taxon>Mollusca</taxon>
        <taxon>Bivalvia</taxon>
        <taxon>Autobranchia</taxon>
        <taxon>Pteriomorphia</taxon>
        <taxon>Pterioida</taxon>
        <taxon>Pterioidea</taxon>
        <taxon>Pteriidae</taxon>
        <taxon>Pinctada</taxon>
    </lineage>
</organism>
<dbReference type="PANTHER" id="PTHR20995:SF17">
    <property type="entry name" value="F-BOX_WD REPEAT-CONTAINING PROTEIN 5"/>
    <property type="match status" value="1"/>
</dbReference>
<evidence type="ECO:0000259" key="3">
    <source>
        <dbReference type="PROSITE" id="PS50181"/>
    </source>
</evidence>
<dbReference type="EMBL" id="VSWD01000011">
    <property type="protein sequence ID" value="KAK3088736.1"/>
    <property type="molecule type" value="Genomic_DNA"/>
</dbReference>
<dbReference type="GO" id="GO:0016567">
    <property type="term" value="P:protein ubiquitination"/>
    <property type="evidence" value="ECO:0007669"/>
    <property type="project" value="InterPro"/>
</dbReference>
<dbReference type="PROSITE" id="PS50082">
    <property type="entry name" value="WD_REPEATS_2"/>
    <property type="match status" value="2"/>
</dbReference>
<evidence type="ECO:0000313" key="4">
    <source>
        <dbReference type="EMBL" id="KAK3088736.1"/>
    </source>
</evidence>